<keyword evidence="2" id="KW-0813">Transport</keyword>
<organism evidence="8 9">
    <name type="scientific">Friedmanniomyces endolithicus</name>
    <dbReference type="NCBI Taxonomy" id="329885"/>
    <lineage>
        <taxon>Eukaryota</taxon>
        <taxon>Fungi</taxon>
        <taxon>Dikarya</taxon>
        <taxon>Ascomycota</taxon>
        <taxon>Pezizomycotina</taxon>
        <taxon>Dothideomycetes</taxon>
        <taxon>Dothideomycetidae</taxon>
        <taxon>Mycosphaerellales</taxon>
        <taxon>Teratosphaeriaceae</taxon>
        <taxon>Friedmanniomyces</taxon>
    </lineage>
</organism>
<feature type="region of interest" description="Disordered" evidence="6">
    <location>
        <begin position="68"/>
        <end position="120"/>
    </location>
</feature>
<gene>
    <name evidence="8" type="ORF">LTR91_018669</name>
</gene>
<feature type="compositionally biased region" description="Basic and acidic residues" evidence="6">
    <location>
        <begin position="111"/>
        <end position="120"/>
    </location>
</feature>
<sequence>MFAASAIAANTIMRSLCGAIFPLFAYYMFEGIGIQWGMTLLGCLATMFIPMPFVFYFYGKKIRAKSKFAPAPDIQQDKRRDEEARMGGDAGLNGGSPDGQAAASGSSQSEDAEKARKEEV</sequence>
<feature type="transmembrane region" description="Helical" evidence="7">
    <location>
        <begin position="12"/>
        <end position="29"/>
    </location>
</feature>
<evidence type="ECO:0000256" key="1">
    <source>
        <dbReference type="ARBA" id="ARBA00004141"/>
    </source>
</evidence>
<dbReference type="PANTHER" id="PTHR23502">
    <property type="entry name" value="MAJOR FACILITATOR SUPERFAMILY"/>
    <property type="match status" value="1"/>
</dbReference>
<keyword evidence="9" id="KW-1185">Reference proteome</keyword>
<evidence type="ECO:0000313" key="8">
    <source>
        <dbReference type="EMBL" id="KAK0964133.1"/>
    </source>
</evidence>
<dbReference type="Proteomes" id="UP001175353">
    <property type="component" value="Unassembled WGS sequence"/>
</dbReference>
<evidence type="ECO:0000256" key="2">
    <source>
        <dbReference type="ARBA" id="ARBA00022448"/>
    </source>
</evidence>
<evidence type="ECO:0000256" key="5">
    <source>
        <dbReference type="ARBA" id="ARBA00023136"/>
    </source>
</evidence>
<evidence type="ECO:0000256" key="3">
    <source>
        <dbReference type="ARBA" id="ARBA00022692"/>
    </source>
</evidence>
<feature type="compositionally biased region" description="Low complexity" evidence="6">
    <location>
        <begin position="98"/>
        <end position="109"/>
    </location>
</feature>
<keyword evidence="5 7" id="KW-0472">Membrane</keyword>
<accession>A0AAN6HCZ9</accession>
<protein>
    <recommendedName>
        <fullName evidence="10">Major facilitator superfamily (MFS) profile domain-containing protein</fullName>
    </recommendedName>
</protein>
<evidence type="ECO:0008006" key="10">
    <source>
        <dbReference type="Google" id="ProtNLM"/>
    </source>
</evidence>
<dbReference type="InterPro" id="IPR036259">
    <property type="entry name" value="MFS_trans_sf"/>
</dbReference>
<evidence type="ECO:0000313" key="9">
    <source>
        <dbReference type="Proteomes" id="UP001175353"/>
    </source>
</evidence>
<name>A0AAN6HCZ9_9PEZI</name>
<keyword evidence="3 7" id="KW-0812">Transmembrane</keyword>
<feature type="compositionally biased region" description="Gly residues" evidence="6">
    <location>
        <begin position="88"/>
        <end position="97"/>
    </location>
</feature>
<keyword evidence="4 7" id="KW-1133">Transmembrane helix</keyword>
<proteinExistence type="predicted"/>
<dbReference type="PANTHER" id="PTHR23502:SF31">
    <property type="entry name" value="POLYAMINE TRANSPORTER 1"/>
    <property type="match status" value="1"/>
</dbReference>
<dbReference type="GO" id="GO:0005886">
    <property type="term" value="C:plasma membrane"/>
    <property type="evidence" value="ECO:0007669"/>
    <property type="project" value="TreeGrafter"/>
</dbReference>
<dbReference type="EMBL" id="JAUJLE010000265">
    <property type="protein sequence ID" value="KAK0964133.1"/>
    <property type="molecule type" value="Genomic_DNA"/>
</dbReference>
<comment type="subcellular location">
    <subcellularLocation>
        <location evidence="1">Membrane</location>
        <topology evidence="1">Multi-pass membrane protein</topology>
    </subcellularLocation>
</comment>
<feature type="transmembrane region" description="Helical" evidence="7">
    <location>
        <begin position="35"/>
        <end position="58"/>
    </location>
</feature>
<dbReference type="GO" id="GO:0022857">
    <property type="term" value="F:transmembrane transporter activity"/>
    <property type="evidence" value="ECO:0007669"/>
    <property type="project" value="TreeGrafter"/>
</dbReference>
<comment type="caution">
    <text evidence="8">The sequence shown here is derived from an EMBL/GenBank/DDBJ whole genome shotgun (WGS) entry which is preliminary data.</text>
</comment>
<feature type="compositionally biased region" description="Basic and acidic residues" evidence="6">
    <location>
        <begin position="75"/>
        <end position="86"/>
    </location>
</feature>
<dbReference type="SUPFAM" id="SSF103473">
    <property type="entry name" value="MFS general substrate transporter"/>
    <property type="match status" value="1"/>
</dbReference>
<evidence type="ECO:0000256" key="7">
    <source>
        <dbReference type="SAM" id="Phobius"/>
    </source>
</evidence>
<reference evidence="8" key="1">
    <citation type="submission" date="2023-06" db="EMBL/GenBank/DDBJ databases">
        <title>Black Yeasts Isolated from many extreme environments.</title>
        <authorList>
            <person name="Coleine C."/>
            <person name="Stajich J.E."/>
            <person name="Selbmann L."/>
        </authorList>
    </citation>
    <scope>NUCLEOTIDE SEQUENCE</scope>
    <source>
        <strain evidence="8">CCFEE 5200</strain>
    </source>
</reference>
<evidence type="ECO:0000256" key="6">
    <source>
        <dbReference type="SAM" id="MobiDB-lite"/>
    </source>
</evidence>
<dbReference type="AlphaFoldDB" id="A0AAN6HCZ9"/>
<evidence type="ECO:0000256" key="4">
    <source>
        <dbReference type="ARBA" id="ARBA00022989"/>
    </source>
</evidence>